<organism evidence="2">
    <name type="scientific">Oryza barthii</name>
    <dbReference type="NCBI Taxonomy" id="65489"/>
    <lineage>
        <taxon>Eukaryota</taxon>
        <taxon>Viridiplantae</taxon>
        <taxon>Streptophyta</taxon>
        <taxon>Embryophyta</taxon>
        <taxon>Tracheophyta</taxon>
        <taxon>Spermatophyta</taxon>
        <taxon>Magnoliopsida</taxon>
        <taxon>Liliopsida</taxon>
        <taxon>Poales</taxon>
        <taxon>Poaceae</taxon>
        <taxon>BOP clade</taxon>
        <taxon>Oryzoideae</taxon>
        <taxon>Oryzeae</taxon>
        <taxon>Oryzinae</taxon>
        <taxon>Oryza</taxon>
    </lineage>
</organism>
<reference evidence="2" key="2">
    <citation type="submission" date="2015-03" db="UniProtKB">
        <authorList>
            <consortium name="EnsemblPlants"/>
        </authorList>
    </citation>
    <scope>IDENTIFICATION</scope>
</reference>
<dbReference type="EnsemblPlants" id="OBART10G13340.1">
    <property type="protein sequence ID" value="OBART10G13340.1"/>
    <property type="gene ID" value="OBART10G13340"/>
</dbReference>
<dbReference type="AlphaFoldDB" id="A0A0D3HER9"/>
<sequence>MAMHVWERGEAAKAKEEAEMGRVPGIGWWWGCEPRGKRPKAQKNRVPRAGRCCLQLGVHTAQELYCARKESAKLAADDAEDDGDDYDERQQRQRYHQHQLHDKLIKDDRYEIDLLNLLQQISLAAPTPILSRTTRRNTQPCKQQLN</sequence>
<feature type="region of interest" description="Disordered" evidence="1">
    <location>
        <begin position="75"/>
        <end position="100"/>
    </location>
</feature>
<proteinExistence type="predicted"/>
<protein>
    <submittedName>
        <fullName evidence="2">Uncharacterized protein</fullName>
    </submittedName>
</protein>
<evidence type="ECO:0000256" key="1">
    <source>
        <dbReference type="SAM" id="MobiDB-lite"/>
    </source>
</evidence>
<evidence type="ECO:0000313" key="3">
    <source>
        <dbReference type="Proteomes" id="UP000026960"/>
    </source>
</evidence>
<accession>A0A0D3HER9</accession>
<dbReference type="Gramene" id="OBART10G13340.1">
    <property type="protein sequence ID" value="OBART10G13340.1"/>
    <property type="gene ID" value="OBART10G13340"/>
</dbReference>
<reference evidence="2" key="1">
    <citation type="journal article" date="2009" name="Rice">
        <title>De Novo Next Generation Sequencing of Plant Genomes.</title>
        <authorList>
            <person name="Rounsley S."/>
            <person name="Marri P.R."/>
            <person name="Yu Y."/>
            <person name="He R."/>
            <person name="Sisneros N."/>
            <person name="Goicoechea J.L."/>
            <person name="Lee S.J."/>
            <person name="Angelova A."/>
            <person name="Kudrna D."/>
            <person name="Luo M."/>
            <person name="Affourtit J."/>
            <person name="Desany B."/>
            <person name="Knight J."/>
            <person name="Niazi F."/>
            <person name="Egholm M."/>
            <person name="Wing R.A."/>
        </authorList>
    </citation>
    <scope>NUCLEOTIDE SEQUENCE [LARGE SCALE GENOMIC DNA]</scope>
    <source>
        <strain evidence="2">cv. IRGC 105608</strain>
    </source>
</reference>
<dbReference type="HOGENOM" id="CLU_1780254_0_0_1"/>
<keyword evidence="3" id="KW-1185">Reference proteome</keyword>
<dbReference type="PaxDb" id="65489-OBART10G13340.1"/>
<feature type="compositionally biased region" description="Acidic residues" evidence="1">
    <location>
        <begin position="77"/>
        <end position="87"/>
    </location>
</feature>
<dbReference type="Proteomes" id="UP000026960">
    <property type="component" value="Chromosome 10"/>
</dbReference>
<name>A0A0D3HER9_9ORYZ</name>
<evidence type="ECO:0000313" key="2">
    <source>
        <dbReference type="EnsemblPlants" id="OBART10G13340.1"/>
    </source>
</evidence>